<feature type="compositionally biased region" description="Basic and acidic residues" evidence="1">
    <location>
        <begin position="500"/>
        <end position="509"/>
    </location>
</feature>
<evidence type="ECO:0000256" key="1">
    <source>
        <dbReference type="SAM" id="MobiDB-lite"/>
    </source>
</evidence>
<sequence>MHAGMAKAQTGDGNHHMLCPVTTNPPHKHQFPDQYPYNTSPPRSKRQKLNNIEPARWDNLSNVWFTKSALRELDRRNHCQRSSQNRRPLTRKFHAELRRKPREPFQFAPDFLRHCTPIYLKKIKRLARLGGPDLSDLRYYTNNSRSWSRKRLAEFQPAASISPPTKSTKSTKSMATTAYCRNFQQHLADHGIYSHNFEYPNGRRPAKPNNWKELNEVLAQPRPSLSNFSEEEFEKFILADARASKEKLVILSVIPLIEGNDGGLNFSGGGYPFGKLAPLTDGMLGHAKPDRFYGASPTQLNPKIRKELSSYVVPSTQGDLPILPNFFLEVKGPDGSPAVANRQACYYGALGARGTHFLQSYQQDKPVYDNNAYTITSTYLGGHLKLYSTHLVQSPDLDCPPEYIMTQLKGWSITSDLETFVRGVSAYRNARDWAKEKRDEFIRLANERHAELAAQSRNQSISQHQMASDPPITPDESNASTTPSEAGYQDANWGATTPVEDTKRGESQIHGRAPQNPRIGGDTAGNQVSRLPN</sequence>
<evidence type="ECO:0000313" key="2">
    <source>
        <dbReference type="EMBL" id="QSS53137.1"/>
    </source>
</evidence>
<feature type="compositionally biased region" description="Polar residues" evidence="1">
    <location>
        <begin position="524"/>
        <end position="533"/>
    </location>
</feature>
<protein>
    <submittedName>
        <fullName evidence="2">Uncharacterized protein</fullName>
    </submittedName>
</protein>
<feature type="region of interest" description="Disordered" evidence="1">
    <location>
        <begin position="22"/>
        <end position="47"/>
    </location>
</feature>
<feature type="region of interest" description="Disordered" evidence="1">
    <location>
        <begin position="453"/>
        <end position="533"/>
    </location>
</feature>
<dbReference type="Proteomes" id="UP000663419">
    <property type="component" value="Chromosome 3"/>
</dbReference>
<gene>
    <name evidence="2" type="ORF">I7I53_00302</name>
</gene>
<feature type="compositionally biased region" description="Polar residues" evidence="1">
    <location>
        <begin position="455"/>
        <end position="466"/>
    </location>
</feature>
<name>A0A8A1LMN3_AJEC8</name>
<organism evidence="2 3">
    <name type="scientific">Ajellomyces capsulatus (strain H88)</name>
    <name type="common">Darling's disease fungus</name>
    <name type="synonym">Histoplasma capsulatum</name>
    <dbReference type="NCBI Taxonomy" id="544711"/>
    <lineage>
        <taxon>Eukaryota</taxon>
        <taxon>Fungi</taxon>
        <taxon>Dikarya</taxon>
        <taxon>Ascomycota</taxon>
        <taxon>Pezizomycotina</taxon>
        <taxon>Eurotiomycetes</taxon>
        <taxon>Eurotiomycetidae</taxon>
        <taxon>Onygenales</taxon>
        <taxon>Ajellomycetaceae</taxon>
        <taxon>Histoplasma</taxon>
    </lineage>
</organism>
<dbReference type="AlphaFoldDB" id="A0A8A1LMN3"/>
<dbReference type="VEuPathDB" id="FungiDB:I7I53_00302"/>
<reference evidence="2" key="1">
    <citation type="submission" date="2021-01" db="EMBL/GenBank/DDBJ databases">
        <title>Chromosome-level genome assembly of a human fungal pathogen reveals clustering of transcriptionally co-regulated genes.</title>
        <authorList>
            <person name="Voorhies M."/>
            <person name="Cohen S."/>
            <person name="Shea T.P."/>
            <person name="Petrus S."/>
            <person name="Munoz J.F."/>
            <person name="Poplawski S."/>
            <person name="Goldman W.E."/>
            <person name="Michael T."/>
            <person name="Cuomo C.A."/>
            <person name="Sil A."/>
            <person name="Beyhan S."/>
        </authorList>
    </citation>
    <scope>NUCLEOTIDE SEQUENCE</scope>
    <source>
        <strain evidence="2">H88</strain>
    </source>
</reference>
<proteinExistence type="predicted"/>
<evidence type="ECO:0000313" key="3">
    <source>
        <dbReference type="Proteomes" id="UP000663419"/>
    </source>
</evidence>
<accession>A0A8A1LMN3</accession>
<feature type="compositionally biased region" description="Polar residues" evidence="1">
    <location>
        <begin position="475"/>
        <end position="484"/>
    </location>
</feature>
<dbReference type="EMBL" id="CP069104">
    <property type="protein sequence ID" value="QSS53137.1"/>
    <property type="molecule type" value="Genomic_DNA"/>
</dbReference>